<evidence type="ECO:0000313" key="4">
    <source>
        <dbReference type="Proteomes" id="UP000595662"/>
    </source>
</evidence>
<name>A0A7T6XGR7_PENDI</name>
<feature type="region of interest" description="Disordered" evidence="1">
    <location>
        <begin position="259"/>
        <end position="292"/>
    </location>
</feature>
<dbReference type="VEuPathDB" id="FungiDB:PDIP_77230"/>
<reference evidence="3 4" key="1">
    <citation type="submission" date="2020-08" db="EMBL/GenBank/DDBJ databases">
        <title>The completed genome sequence of the pathogenic ascomycete fungus Penicillium digitatum.</title>
        <authorList>
            <person name="Wang M."/>
        </authorList>
    </citation>
    <scope>NUCLEOTIDE SEQUENCE [LARGE SCALE GENOMIC DNA]</scope>
    <source>
        <strain evidence="3 4">PdW03</strain>
    </source>
</reference>
<feature type="domain" description="WW" evidence="2">
    <location>
        <begin position="146"/>
        <end position="180"/>
    </location>
</feature>
<dbReference type="AlphaFoldDB" id="A0A7T6XGR7"/>
<dbReference type="Gene3D" id="2.20.70.10">
    <property type="match status" value="1"/>
</dbReference>
<accession>A0A7T6XGR7</accession>
<evidence type="ECO:0000313" key="3">
    <source>
        <dbReference type="EMBL" id="QQK40870.1"/>
    </source>
</evidence>
<feature type="compositionally biased region" description="Pro residues" evidence="1">
    <location>
        <begin position="95"/>
        <end position="108"/>
    </location>
</feature>
<dbReference type="SUPFAM" id="SSF51045">
    <property type="entry name" value="WW domain"/>
    <property type="match status" value="1"/>
</dbReference>
<dbReference type="KEGG" id="pdp:PDIP_77230"/>
<dbReference type="InterPro" id="IPR036020">
    <property type="entry name" value="WW_dom_sf"/>
</dbReference>
<protein>
    <submittedName>
        <fullName evidence="3">WW/Rsp5/WWP</fullName>
    </submittedName>
</protein>
<dbReference type="RefSeq" id="XP_014531880.2">
    <property type="nucleotide sequence ID" value="XM_014676394.2"/>
</dbReference>
<gene>
    <name evidence="3" type="ORF">Pdw03_3724</name>
</gene>
<dbReference type="EMBL" id="CP060774">
    <property type="protein sequence ID" value="QQK40870.1"/>
    <property type="molecule type" value="Genomic_DNA"/>
</dbReference>
<dbReference type="PROSITE" id="PS50020">
    <property type="entry name" value="WW_DOMAIN_2"/>
    <property type="match status" value="1"/>
</dbReference>
<dbReference type="Pfam" id="PF00397">
    <property type="entry name" value="WW"/>
    <property type="match status" value="1"/>
</dbReference>
<evidence type="ECO:0000256" key="1">
    <source>
        <dbReference type="SAM" id="MobiDB-lite"/>
    </source>
</evidence>
<feature type="region of interest" description="Disordered" evidence="1">
    <location>
        <begin position="86"/>
        <end position="235"/>
    </location>
</feature>
<dbReference type="SMART" id="SM00456">
    <property type="entry name" value="WW"/>
    <property type="match status" value="1"/>
</dbReference>
<dbReference type="Proteomes" id="UP000595662">
    <property type="component" value="Chromosome 1"/>
</dbReference>
<feature type="compositionally biased region" description="Pro residues" evidence="1">
    <location>
        <begin position="132"/>
        <end position="149"/>
    </location>
</feature>
<feature type="compositionally biased region" description="Basic and acidic residues" evidence="1">
    <location>
        <begin position="266"/>
        <end position="280"/>
    </location>
</feature>
<proteinExistence type="predicted"/>
<organism evidence="3 4">
    <name type="scientific">Penicillium digitatum</name>
    <name type="common">Green mold</name>
    <dbReference type="NCBI Taxonomy" id="36651"/>
    <lineage>
        <taxon>Eukaryota</taxon>
        <taxon>Fungi</taxon>
        <taxon>Dikarya</taxon>
        <taxon>Ascomycota</taxon>
        <taxon>Pezizomycotina</taxon>
        <taxon>Eurotiomycetes</taxon>
        <taxon>Eurotiomycetidae</taxon>
        <taxon>Eurotiales</taxon>
        <taxon>Aspergillaceae</taxon>
        <taxon>Penicillium</taxon>
    </lineage>
</organism>
<sequence>MPWFPTIPISEKLLLCQAPVWSKVAPDLGHLACSGDGGGGMILLDRLWSCLFRFWAEVIFLLLFPLTSLYQILIMSYAPPYGDPYARPPSDRPPYDPYGRPPADPYARPPQDGYDRPPYDGGRPAYDRGPYSAPPPLARPPPGPPPPLPQGWVQEWEPSARRAFYVEQATGRSQWEAPYQQPAYSGYNDGSRSAPPPEPQGGYYAPPQGPPPVPYNNSGPAYYQQPEPEKKSSNAGKYLAAGAAGLALGGLGGALIAHELDEDSEKSDREDAYEQGRRDEEVYESDNGDGGW</sequence>
<feature type="compositionally biased region" description="Acidic residues" evidence="1">
    <location>
        <begin position="281"/>
        <end position="292"/>
    </location>
</feature>
<dbReference type="InterPro" id="IPR001202">
    <property type="entry name" value="WW_dom"/>
</dbReference>
<evidence type="ECO:0000259" key="2">
    <source>
        <dbReference type="PROSITE" id="PS50020"/>
    </source>
</evidence>
<dbReference type="GeneID" id="26236039"/>